<dbReference type="AlphaFoldDB" id="A0A4R6WIH5"/>
<organism evidence="1 2">
    <name type="scientific">Sphingobacterium yanglingense</name>
    <dbReference type="NCBI Taxonomy" id="1437280"/>
    <lineage>
        <taxon>Bacteria</taxon>
        <taxon>Pseudomonadati</taxon>
        <taxon>Bacteroidota</taxon>
        <taxon>Sphingobacteriia</taxon>
        <taxon>Sphingobacteriales</taxon>
        <taxon>Sphingobacteriaceae</taxon>
        <taxon>Sphingobacterium</taxon>
    </lineage>
</organism>
<keyword evidence="2" id="KW-1185">Reference proteome</keyword>
<sequence length="93" mass="10506">MIGFMKLNFSVLVALKDRGYNILRSTSYLSDVNPTWIPDYVDVTRFFELDTEEIAKISGPLVGKHFLLIDDALANNSDEELIGEVFIHDEVIG</sequence>
<reference evidence="1 2" key="1">
    <citation type="submission" date="2019-03" db="EMBL/GenBank/DDBJ databases">
        <title>Genomic Encyclopedia of Archaeal and Bacterial Type Strains, Phase II (KMG-II): from individual species to whole genera.</title>
        <authorList>
            <person name="Goeker M."/>
        </authorList>
    </citation>
    <scope>NUCLEOTIDE SEQUENCE [LARGE SCALE GENOMIC DNA]</scope>
    <source>
        <strain evidence="1 2">DSM 28353</strain>
    </source>
</reference>
<gene>
    <name evidence="1" type="ORF">CLV99_1534</name>
</gene>
<accession>A0A4R6WIH5</accession>
<protein>
    <submittedName>
        <fullName evidence="1">Uncharacterized protein</fullName>
    </submittedName>
</protein>
<name>A0A4R6WIH5_9SPHI</name>
<dbReference type="EMBL" id="SNYV01000011">
    <property type="protein sequence ID" value="TDQ80080.1"/>
    <property type="molecule type" value="Genomic_DNA"/>
</dbReference>
<proteinExistence type="predicted"/>
<dbReference type="Proteomes" id="UP000295292">
    <property type="component" value="Unassembled WGS sequence"/>
</dbReference>
<evidence type="ECO:0000313" key="2">
    <source>
        <dbReference type="Proteomes" id="UP000295292"/>
    </source>
</evidence>
<comment type="caution">
    <text evidence="1">The sequence shown here is derived from an EMBL/GenBank/DDBJ whole genome shotgun (WGS) entry which is preliminary data.</text>
</comment>
<evidence type="ECO:0000313" key="1">
    <source>
        <dbReference type="EMBL" id="TDQ80080.1"/>
    </source>
</evidence>